<keyword evidence="3" id="KW-1185">Reference proteome</keyword>
<evidence type="ECO:0000256" key="1">
    <source>
        <dbReference type="SAM" id="MobiDB-lite"/>
    </source>
</evidence>
<proteinExistence type="predicted"/>
<evidence type="ECO:0000313" key="3">
    <source>
        <dbReference type="Proteomes" id="UP000054248"/>
    </source>
</evidence>
<feature type="region of interest" description="Disordered" evidence="1">
    <location>
        <begin position="124"/>
        <end position="146"/>
    </location>
</feature>
<protein>
    <submittedName>
        <fullName evidence="2">Uncharacterized protein</fullName>
    </submittedName>
</protein>
<organism evidence="2 3">
    <name type="scientific">Tulasnella calospora MUT 4182</name>
    <dbReference type="NCBI Taxonomy" id="1051891"/>
    <lineage>
        <taxon>Eukaryota</taxon>
        <taxon>Fungi</taxon>
        <taxon>Dikarya</taxon>
        <taxon>Basidiomycota</taxon>
        <taxon>Agaricomycotina</taxon>
        <taxon>Agaricomycetes</taxon>
        <taxon>Cantharellales</taxon>
        <taxon>Tulasnellaceae</taxon>
        <taxon>Tulasnella</taxon>
    </lineage>
</organism>
<name>A0A0C3QVH4_9AGAM</name>
<gene>
    <name evidence="2" type="ORF">M407DRAFT_212634</name>
</gene>
<dbReference type="EMBL" id="KN822953">
    <property type="protein sequence ID" value="KIO32654.1"/>
    <property type="molecule type" value="Genomic_DNA"/>
</dbReference>
<accession>A0A0C3QVH4</accession>
<reference evidence="3" key="2">
    <citation type="submission" date="2015-01" db="EMBL/GenBank/DDBJ databases">
        <title>Evolutionary Origins and Diversification of the Mycorrhizal Mutualists.</title>
        <authorList>
            <consortium name="DOE Joint Genome Institute"/>
            <consortium name="Mycorrhizal Genomics Consortium"/>
            <person name="Kohler A."/>
            <person name="Kuo A."/>
            <person name="Nagy L.G."/>
            <person name="Floudas D."/>
            <person name="Copeland A."/>
            <person name="Barry K.W."/>
            <person name="Cichocki N."/>
            <person name="Veneault-Fourrey C."/>
            <person name="LaButti K."/>
            <person name="Lindquist E.A."/>
            <person name="Lipzen A."/>
            <person name="Lundell T."/>
            <person name="Morin E."/>
            <person name="Murat C."/>
            <person name="Riley R."/>
            <person name="Ohm R."/>
            <person name="Sun H."/>
            <person name="Tunlid A."/>
            <person name="Henrissat B."/>
            <person name="Grigoriev I.V."/>
            <person name="Hibbett D.S."/>
            <person name="Martin F."/>
        </authorList>
    </citation>
    <scope>NUCLEOTIDE SEQUENCE [LARGE SCALE GENOMIC DNA]</scope>
    <source>
        <strain evidence="3">MUT 4182</strain>
    </source>
</reference>
<evidence type="ECO:0000313" key="2">
    <source>
        <dbReference type="EMBL" id="KIO32654.1"/>
    </source>
</evidence>
<dbReference type="AlphaFoldDB" id="A0A0C3QVH4"/>
<dbReference type="Proteomes" id="UP000054248">
    <property type="component" value="Unassembled WGS sequence"/>
</dbReference>
<reference evidence="2 3" key="1">
    <citation type="submission" date="2014-04" db="EMBL/GenBank/DDBJ databases">
        <authorList>
            <consortium name="DOE Joint Genome Institute"/>
            <person name="Kuo A."/>
            <person name="Girlanda M."/>
            <person name="Perotto S."/>
            <person name="Kohler A."/>
            <person name="Nagy L.G."/>
            <person name="Floudas D."/>
            <person name="Copeland A."/>
            <person name="Barry K.W."/>
            <person name="Cichocki N."/>
            <person name="Veneault-Fourrey C."/>
            <person name="LaButti K."/>
            <person name="Lindquist E.A."/>
            <person name="Lipzen A."/>
            <person name="Lundell T."/>
            <person name="Morin E."/>
            <person name="Murat C."/>
            <person name="Sun H."/>
            <person name="Tunlid A."/>
            <person name="Henrissat B."/>
            <person name="Grigoriev I.V."/>
            <person name="Hibbett D.S."/>
            <person name="Martin F."/>
            <person name="Nordberg H.P."/>
            <person name="Cantor M.N."/>
            <person name="Hua S.X."/>
        </authorList>
    </citation>
    <scope>NUCLEOTIDE SEQUENCE [LARGE SCALE GENOMIC DNA]</scope>
    <source>
        <strain evidence="2 3">MUT 4182</strain>
    </source>
</reference>
<dbReference type="HOGENOM" id="CLU_1778815_0_0_1"/>
<sequence length="146" mass="16168">MHPEEACNRSFPRRLRHTLLRFLRHSANRLFTVHLSLFTLVDSKGFTVTKDVIAIGTEPSIFHVDETSASQARPGGKLVEVGVVLKGPIRGRGGEFRCVFVNERRLMEETFGDGVLLISSPAARKPKKSMKAWGTKECAAVSQPPP</sequence>